<evidence type="ECO:0000259" key="2">
    <source>
        <dbReference type="Pfam" id="PF01364"/>
    </source>
</evidence>
<dbReference type="Gene3D" id="3.40.50.10390">
    <property type="entry name" value="Gingipain r, domain 1"/>
    <property type="match status" value="1"/>
</dbReference>
<dbReference type="SUPFAM" id="SSF52129">
    <property type="entry name" value="Caspase-like"/>
    <property type="match status" value="1"/>
</dbReference>
<protein>
    <submittedName>
        <fullName evidence="3">Peptidase family C25</fullName>
    </submittedName>
</protein>
<dbReference type="GO" id="GO:0008234">
    <property type="term" value="F:cysteine-type peptidase activity"/>
    <property type="evidence" value="ECO:0007669"/>
    <property type="project" value="InterPro"/>
</dbReference>
<sequence>MLPGICEVCLLMKAGTSIFRSPHTFIKRTAISHYTLLISRFDAPFMVFACTPKASFSRSTRRVLKHVPPIFRVFCLFLLMMTAPFAAQSQHLQVVHATPEFTEYAFSNDSLRVFAPAFLDVPYRDGELRYRILEQDIVRASSPRLSRVEAQHGSEEDIFTLLADTRAPLAQASAPREVRKQYRSALQLNIARRDATQADQFLITRSLRIRVYNDQTWTPQAAAAYARISQRIQSEGNHPLSTGSWYQIPVTRNGIYRLDRTYLRDLGIDTDNIDPRNIQLWGTNGYELPLPNADARPAFTQIPIIVEGESDGSFGANDAVIFYGNEVNERIFDPISRSWTHHTHAYATTNFVYLTIGSERGERLQPFQAQGSVSEEIDRFRDFIFIEEELHMPESQQRSGTLWFGQLFTPEFSNQVIVRDTLPGFIPNSTIEFNARMAGRSRSLMTFEFSRDNAIFGTVNIAPINDLSASTGRSANITNVVRQLNNVTLDNERLEIRARFMTTTPESRGWVDFINIRAERLLAPKNGILHFLSPDLSTSTTQLARYSFTGFSSRPLVMDVTNPVNPVLIPAEGSGSNWSARYFYNPGRKLIAATRFYTPAPGTAVENQNLHGINFFPDYVIVTAERLLEPAQRLADYRAARNGLRPVIVTQNQIFHEFSGGVPDPVAIRDFMKFLYDRAGLSDERMPRYLMLFGNATFDYKGIEDTSVENLVFNFQHYVDADNLTRTGTYGSDDFFGFLGDDEGSWLASDRNNRLDIEIGRIPVVSAEQAHIIIDKIEAFENLDQAGDWRTLFTFTADDNMNSNNNDRDLHTFNADFVAEAIDEDATGIRVRKLYQFSFPLENTPAGRRVPQGTTALVNQINAGTLTLHFSGHGAEQVLTQQRLFQSSDIPRLTNRERPMIMITATCSFGRYDDNVDFSGAEKLMLHDNGGSVAAMTTSRVVFTSSSPNETQDNNFALHIELTRQMVMRNPDGSNRTIGDVYRTTKNFILDNNEAANRNSINNRKFVLLGDPAMSMGLPEQQMEITAINGLPVSTSNAPLQLRSLDRVSVEGRVLGTGGTTDNSFNGEGILRVFDASRLELLPNPDVTCNLLSPDCGFRVQNDILFNGRVSITDGQFSTEFIVPQDIAYSDSLARIHIYGINPGVSDAVGSFSNFFLNGINPNAVNTFEGPQLDAYLNDDSFVNGNLVNRDPTLVVDVFSEGGVNTTGAGVGHEIIGTLRNADRPAEERTFILNEFYTSALDDFTRGRIEYPLDNLEDGAWSLYVRAWDVFNNVGETEIFFDVSGGDELAIRNVYNYPNPMHNFTRFAFEHNQPVGQPLDVFIRVYTLSGRPVAQIRESRITNGNLEMFEWNGRDDDNNRLAAGTYLYHVRVRTDGPNGRQTQEHIERLVIIR</sequence>
<evidence type="ECO:0000313" key="3">
    <source>
        <dbReference type="EMBL" id="AXJ00158.1"/>
    </source>
</evidence>
<dbReference type="EMBL" id="CP027806">
    <property type="protein sequence ID" value="AXJ00158.1"/>
    <property type="molecule type" value="Genomic_DNA"/>
</dbReference>
<dbReference type="InterPro" id="IPR001769">
    <property type="entry name" value="Gingipain"/>
</dbReference>
<gene>
    <name evidence="3" type="ORF">CYPRO_0881</name>
</gene>
<dbReference type="OrthoDB" id="9809780at2"/>
<feature type="domain" description="Gingipain" evidence="2">
    <location>
        <begin position="619"/>
        <end position="1016"/>
    </location>
</feature>
<name>A0A345UI56_9BACT</name>
<dbReference type="InterPro" id="IPR029031">
    <property type="entry name" value="Gingipain_N_sf"/>
</dbReference>
<dbReference type="Pfam" id="PF01364">
    <property type="entry name" value="Peptidase_C25"/>
    <property type="match status" value="1"/>
</dbReference>
<keyword evidence="1" id="KW-0732">Signal</keyword>
<dbReference type="GO" id="GO:0006508">
    <property type="term" value="P:proteolysis"/>
    <property type="evidence" value="ECO:0007669"/>
    <property type="project" value="InterPro"/>
</dbReference>
<dbReference type="KEGG" id="cprv:CYPRO_0881"/>
<proteinExistence type="predicted"/>
<reference evidence="3 4" key="1">
    <citation type="submission" date="2018-03" db="EMBL/GenBank/DDBJ databases">
        <title>Phenotypic and genomic properties of Cyclonatronum proteinivorum gen. nov., sp. nov., a haloalkaliphilic bacteroidete from soda lakes possessing Na+-translocating rhodopsin.</title>
        <authorList>
            <person name="Toshchakov S.V."/>
            <person name="Korzhenkov A."/>
            <person name="Samarov N.I."/>
            <person name="Kublanov I.V."/>
            <person name="Muntyan M.S."/>
            <person name="Sorokin D.Y."/>
        </authorList>
    </citation>
    <scope>NUCLEOTIDE SEQUENCE [LARGE SCALE GENOMIC DNA]</scope>
    <source>
        <strain evidence="3 4">Omega</strain>
    </source>
</reference>
<dbReference type="Gene3D" id="2.60.40.4070">
    <property type="match status" value="1"/>
</dbReference>
<organism evidence="3 4">
    <name type="scientific">Cyclonatronum proteinivorum</name>
    <dbReference type="NCBI Taxonomy" id="1457365"/>
    <lineage>
        <taxon>Bacteria</taxon>
        <taxon>Pseudomonadati</taxon>
        <taxon>Balneolota</taxon>
        <taxon>Balneolia</taxon>
        <taxon>Balneolales</taxon>
        <taxon>Cyclonatronaceae</taxon>
        <taxon>Cyclonatronum</taxon>
    </lineage>
</organism>
<dbReference type="Proteomes" id="UP000254808">
    <property type="component" value="Chromosome"/>
</dbReference>
<dbReference type="InterPro" id="IPR029030">
    <property type="entry name" value="Caspase-like_dom_sf"/>
</dbReference>
<evidence type="ECO:0000256" key="1">
    <source>
        <dbReference type="ARBA" id="ARBA00022729"/>
    </source>
</evidence>
<evidence type="ECO:0000313" key="4">
    <source>
        <dbReference type="Proteomes" id="UP000254808"/>
    </source>
</evidence>
<keyword evidence="4" id="KW-1185">Reference proteome</keyword>
<dbReference type="Gene3D" id="3.40.50.1460">
    <property type="match status" value="1"/>
</dbReference>
<accession>A0A345UI56</accession>
<dbReference type="CDD" id="cd02258">
    <property type="entry name" value="Peptidase_C25_N"/>
    <property type="match status" value="1"/>
</dbReference>
<dbReference type="NCBIfam" id="NF033707">
    <property type="entry name" value="T9SS_sortase"/>
    <property type="match status" value="1"/>
</dbReference>